<dbReference type="PANTHER" id="PTHR46558">
    <property type="entry name" value="TRACRIPTIONAL REGULATORY PROTEIN-RELATED-RELATED"/>
    <property type="match status" value="1"/>
</dbReference>
<reference evidence="3 4" key="1">
    <citation type="submission" date="2019-01" db="EMBL/GenBank/DDBJ databases">
        <title>Draft genome sequences of the type strains of six Macrococcus species.</title>
        <authorList>
            <person name="Mazhar S."/>
            <person name="Altermann E."/>
            <person name="Hill C."/>
            <person name="Mcauliffe O."/>
        </authorList>
    </citation>
    <scope>NUCLEOTIDE SEQUENCE [LARGE SCALE GENOMIC DNA]</scope>
    <source>
        <strain evidence="3 4">CCM4809</strain>
    </source>
</reference>
<organism evidence="3 4">
    <name type="scientific">Macrococcus hajekii</name>
    <dbReference type="NCBI Taxonomy" id="198482"/>
    <lineage>
        <taxon>Bacteria</taxon>
        <taxon>Bacillati</taxon>
        <taxon>Bacillota</taxon>
        <taxon>Bacilli</taxon>
        <taxon>Bacillales</taxon>
        <taxon>Staphylococcaceae</taxon>
        <taxon>Macrococcus</taxon>
    </lineage>
</organism>
<dbReference type="OrthoDB" id="6386941at2"/>
<keyword evidence="4" id="KW-1185">Reference proteome</keyword>
<dbReference type="SMART" id="SM00530">
    <property type="entry name" value="HTH_XRE"/>
    <property type="match status" value="1"/>
</dbReference>
<accession>A0A4R6BJH5</accession>
<dbReference type="CDD" id="cd00093">
    <property type="entry name" value="HTH_XRE"/>
    <property type="match status" value="1"/>
</dbReference>
<gene>
    <name evidence="3" type="ORF">ERX37_06495</name>
</gene>
<dbReference type="Pfam" id="PF01381">
    <property type="entry name" value="HTH_3"/>
    <property type="match status" value="1"/>
</dbReference>
<dbReference type="AlphaFoldDB" id="A0A4R6BJH5"/>
<proteinExistence type="predicted"/>
<dbReference type="SUPFAM" id="SSF47413">
    <property type="entry name" value="lambda repressor-like DNA-binding domains"/>
    <property type="match status" value="1"/>
</dbReference>
<evidence type="ECO:0000313" key="4">
    <source>
        <dbReference type="Proteomes" id="UP000295328"/>
    </source>
</evidence>
<dbReference type="RefSeq" id="WP_133429867.1">
    <property type="nucleotide sequence ID" value="NZ_BMCC01000003.1"/>
</dbReference>
<evidence type="ECO:0000313" key="3">
    <source>
        <dbReference type="EMBL" id="TDM01855.1"/>
    </source>
</evidence>
<dbReference type="PROSITE" id="PS50943">
    <property type="entry name" value="HTH_CROC1"/>
    <property type="match status" value="1"/>
</dbReference>
<evidence type="ECO:0000256" key="1">
    <source>
        <dbReference type="ARBA" id="ARBA00023125"/>
    </source>
</evidence>
<dbReference type="GO" id="GO:0003677">
    <property type="term" value="F:DNA binding"/>
    <property type="evidence" value="ECO:0007669"/>
    <property type="project" value="UniProtKB-KW"/>
</dbReference>
<dbReference type="InterPro" id="IPR001387">
    <property type="entry name" value="Cro/C1-type_HTH"/>
</dbReference>
<dbReference type="Proteomes" id="UP000295328">
    <property type="component" value="Unassembled WGS sequence"/>
</dbReference>
<sequence>MKSNLKLYRARDGFSQTELADKVGVTRQTIGFIEKGTFAPSIVLVLKICQVFNCKVEDLFELEEKDYE</sequence>
<keyword evidence="1" id="KW-0238">DNA-binding</keyword>
<dbReference type="PANTHER" id="PTHR46558:SF4">
    <property type="entry name" value="DNA-BIDING PHAGE PROTEIN"/>
    <property type="match status" value="1"/>
</dbReference>
<dbReference type="EMBL" id="SCWE01000002">
    <property type="protein sequence ID" value="TDM01855.1"/>
    <property type="molecule type" value="Genomic_DNA"/>
</dbReference>
<name>A0A4R6BJH5_9STAP</name>
<dbReference type="InterPro" id="IPR010982">
    <property type="entry name" value="Lambda_DNA-bd_dom_sf"/>
</dbReference>
<dbReference type="Gene3D" id="1.10.260.40">
    <property type="entry name" value="lambda repressor-like DNA-binding domains"/>
    <property type="match status" value="1"/>
</dbReference>
<evidence type="ECO:0000259" key="2">
    <source>
        <dbReference type="PROSITE" id="PS50943"/>
    </source>
</evidence>
<feature type="domain" description="HTH cro/C1-type" evidence="2">
    <location>
        <begin position="5"/>
        <end position="59"/>
    </location>
</feature>
<protein>
    <submittedName>
        <fullName evidence="3">Transcriptional regulator</fullName>
    </submittedName>
</protein>
<comment type="caution">
    <text evidence="3">The sequence shown here is derived from an EMBL/GenBank/DDBJ whole genome shotgun (WGS) entry which is preliminary data.</text>
</comment>